<evidence type="ECO:0000313" key="4">
    <source>
        <dbReference type="Proteomes" id="UP000285430"/>
    </source>
</evidence>
<feature type="region of interest" description="Disordered" evidence="1">
    <location>
        <begin position="241"/>
        <end position="315"/>
    </location>
</feature>
<dbReference type="EMBL" id="QUTH01004500">
    <property type="protein sequence ID" value="RHZ13542.1"/>
    <property type="molecule type" value="Genomic_DNA"/>
</dbReference>
<organism evidence="2 5">
    <name type="scientific">Aphanomyces astaci</name>
    <name type="common">Crayfish plague agent</name>
    <dbReference type="NCBI Taxonomy" id="112090"/>
    <lineage>
        <taxon>Eukaryota</taxon>
        <taxon>Sar</taxon>
        <taxon>Stramenopiles</taxon>
        <taxon>Oomycota</taxon>
        <taxon>Saprolegniomycetes</taxon>
        <taxon>Saprolegniales</taxon>
        <taxon>Verrucalvaceae</taxon>
        <taxon>Aphanomyces</taxon>
    </lineage>
</organism>
<dbReference type="Proteomes" id="UP000285712">
    <property type="component" value="Unassembled WGS sequence"/>
</dbReference>
<dbReference type="Proteomes" id="UP000285430">
    <property type="component" value="Unassembled WGS sequence"/>
</dbReference>
<protein>
    <submittedName>
        <fullName evidence="2">Uncharacterized protein</fullName>
    </submittedName>
</protein>
<accession>A0A3R6X191</accession>
<name>A0A3R6X191_APHAT</name>
<feature type="compositionally biased region" description="Low complexity" evidence="1">
    <location>
        <begin position="297"/>
        <end position="306"/>
    </location>
</feature>
<proteinExistence type="predicted"/>
<evidence type="ECO:0000313" key="2">
    <source>
        <dbReference type="EMBL" id="RHY88564.1"/>
    </source>
</evidence>
<dbReference type="VEuPathDB" id="FungiDB:H257_14240"/>
<evidence type="ECO:0000256" key="1">
    <source>
        <dbReference type="SAM" id="MobiDB-lite"/>
    </source>
</evidence>
<dbReference type="EMBL" id="QUTG01004314">
    <property type="protein sequence ID" value="RHY88564.1"/>
    <property type="molecule type" value="Genomic_DNA"/>
</dbReference>
<evidence type="ECO:0000313" key="3">
    <source>
        <dbReference type="EMBL" id="RHZ13542.1"/>
    </source>
</evidence>
<reference evidence="4 5" key="1">
    <citation type="submission" date="2018-08" db="EMBL/GenBank/DDBJ databases">
        <title>Aphanomyces genome sequencing and annotation.</title>
        <authorList>
            <person name="Minardi D."/>
            <person name="Oidtmann B."/>
            <person name="Van Der Giezen M."/>
            <person name="Studholme D.J."/>
        </authorList>
    </citation>
    <scope>NUCLEOTIDE SEQUENCE [LARGE SCALE GENOMIC DNA]</scope>
    <source>
        <strain evidence="3 4">Da</strain>
        <strain evidence="2 5">Sv</strain>
    </source>
</reference>
<sequence>MASPTPTACRPPRPIPPYVADLVDSSFAEFKRLSKSIVAKAAAFERLKTTPPKSLASKADIQMSKALQAADPAACLEVKTRWADQKAANEAAQHAIILAVCEAELKTLKTAIDQVVPSLGIAIDEYLAIVNVYVASRHPRDGVPMTVPRGGGSRTPQSEEVKNIAILSLSSMIDEYEYVQAHAAAAKQIKAAAAAAARQAAEVMEVDTNNDVLVGALVKREIAKSTAALRKEVNQLRSALNFQAGRKTKGATGTPNKPAGAKAKGPRNDAKTKPPAKPKGNAPGNKSAVGSKQPATNKKNPPSKKSNSTDKRKAK</sequence>
<evidence type="ECO:0000313" key="5">
    <source>
        <dbReference type="Proteomes" id="UP000285712"/>
    </source>
</evidence>
<dbReference type="AlphaFoldDB" id="A0A3R6X191"/>
<comment type="caution">
    <text evidence="2">The sequence shown here is derived from an EMBL/GenBank/DDBJ whole genome shotgun (WGS) entry which is preliminary data.</text>
</comment>
<gene>
    <name evidence="2" type="ORF">DYB35_008260</name>
    <name evidence="3" type="ORF">DYB37_009723</name>
</gene>